<dbReference type="GO" id="GO:0000993">
    <property type="term" value="F:RNA polymerase II complex binding"/>
    <property type="evidence" value="ECO:0007669"/>
    <property type="project" value="TreeGrafter"/>
</dbReference>
<reference evidence="4 5" key="1">
    <citation type="journal article" date="2018" name="MBio">
        <title>Comparative Genomics Reveals the Core Gene Toolbox for the Fungus-Insect Symbiosis.</title>
        <authorList>
            <person name="Wang Y."/>
            <person name="Stata M."/>
            <person name="Wang W."/>
            <person name="Stajich J.E."/>
            <person name="White M.M."/>
            <person name="Moncalvo J.M."/>
        </authorList>
    </citation>
    <scope>NUCLEOTIDE SEQUENCE [LARGE SCALE GENOMIC DNA]</scope>
    <source>
        <strain evidence="4 5">SWE-8-4</strain>
    </source>
</reference>
<evidence type="ECO:0000256" key="3">
    <source>
        <dbReference type="ARBA" id="ARBA00023242"/>
    </source>
</evidence>
<protein>
    <submittedName>
        <fullName evidence="4">Uncharacterized protein</fullName>
    </submittedName>
</protein>
<dbReference type="EMBL" id="MBFR01000306">
    <property type="protein sequence ID" value="PVU89599.1"/>
    <property type="molecule type" value="Genomic_DNA"/>
</dbReference>
<dbReference type="Pfam" id="PF03985">
    <property type="entry name" value="Paf1"/>
    <property type="match status" value="2"/>
</dbReference>
<evidence type="ECO:0000313" key="5">
    <source>
        <dbReference type="Proteomes" id="UP000245383"/>
    </source>
</evidence>
<keyword evidence="3" id="KW-0539">Nucleus</keyword>
<sequence length="452" mass="51754">MSSNKKVGSEFICPIKYHNELPNVQFPPKILPVTSHFLDKKIEIGQSTYVPQNIYNYSLTTLEEALPYPLLVDSELTMPIDLISMGLFDVPDSQQIKSESSFSNKHFDDIDLILLGQRPITFLSDKLNDKIISDSPALDSDLLPSSKTFKPNTDKATLAHPNSIIKAEAESTFPLSYKTDNTNHKKRKSLVFDDSLQGQKDFTNKIMEDAFKMLYDKAFKENKLKALVHPTDKKSKAIDIIPLLPNKKTWQNKYTIFTFDELPSLDFLNSADFKNQNPDVSSESIAKLSEYSFKLGSMLRPREQPSSFGPNKIWLEYFLPDSATTVLNLDKKKTLENLDNPIVFELPQDENMEFKYAKSYEFASTLNNFKQEHYLISLESKNDNDFVAYYTPIASRFIMKRKKLQSNSKNYSDSEDSMFASLISVGFRETNKAEKKQIQTTLEELEPQPPNN</sequence>
<dbReference type="Proteomes" id="UP000245383">
    <property type="component" value="Unassembled WGS sequence"/>
</dbReference>
<comment type="subcellular location">
    <subcellularLocation>
        <location evidence="1">Nucleus</location>
    </subcellularLocation>
</comment>
<dbReference type="GO" id="GO:0006368">
    <property type="term" value="P:transcription elongation by RNA polymerase II"/>
    <property type="evidence" value="ECO:0007669"/>
    <property type="project" value="InterPro"/>
</dbReference>
<comment type="similarity">
    <text evidence="2">Belongs to the PAF1 family.</text>
</comment>
<dbReference type="PANTHER" id="PTHR23188:SF12">
    <property type="entry name" value="RNA POLYMERASE II-ASSOCIATED FACTOR 1 HOMOLOG"/>
    <property type="match status" value="1"/>
</dbReference>
<evidence type="ECO:0000256" key="2">
    <source>
        <dbReference type="ARBA" id="ARBA00007560"/>
    </source>
</evidence>
<dbReference type="STRING" id="133385.A0A2T9YBA9"/>
<name>A0A2T9YBA9_9FUNG</name>
<gene>
    <name evidence="4" type="ORF">BB561_005272</name>
</gene>
<dbReference type="OrthoDB" id="5594494at2759"/>
<keyword evidence="5" id="KW-1185">Reference proteome</keyword>
<accession>A0A2T9YBA9</accession>
<evidence type="ECO:0000313" key="4">
    <source>
        <dbReference type="EMBL" id="PVU89599.1"/>
    </source>
</evidence>
<proteinExistence type="inferred from homology"/>
<dbReference type="GO" id="GO:0016593">
    <property type="term" value="C:Cdc73/Paf1 complex"/>
    <property type="evidence" value="ECO:0007669"/>
    <property type="project" value="InterPro"/>
</dbReference>
<comment type="caution">
    <text evidence="4">The sequence shown here is derived from an EMBL/GenBank/DDBJ whole genome shotgun (WGS) entry which is preliminary data.</text>
</comment>
<evidence type="ECO:0000256" key="1">
    <source>
        <dbReference type="ARBA" id="ARBA00004123"/>
    </source>
</evidence>
<dbReference type="InterPro" id="IPR007133">
    <property type="entry name" value="RNA_pol_II-assoc_Paf1"/>
</dbReference>
<dbReference type="PANTHER" id="PTHR23188">
    <property type="entry name" value="RNA POLYMERASE II-ASSOCIATED FACTOR 1 HOMOLOG"/>
    <property type="match status" value="1"/>
</dbReference>
<dbReference type="AlphaFoldDB" id="A0A2T9YBA9"/>
<dbReference type="GO" id="GO:0003682">
    <property type="term" value="F:chromatin binding"/>
    <property type="evidence" value="ECO:0007669"/>
    <property type="project" value="TreeGrafter"/>
</dbReference>
<organism evidence="4 5">
    <name type="scientific">Smittium simulii</name>
    <dbReference type="NCBI Taxonomy" id="133385"/>
    <lineage>
        <taxon>Eukaryota</taxon>
        <taxon>Fungi</taxon>
        <taxon>Fungi incertae sedis</taxon>
        <taxon>Zoopagomycota</taxon>
        <taxon>Kickxellomycotina</taxon>
        <taxon>Harpellomycetes</taxon>
        <taxon>Harpellales</taxon>
        <taxon>Legeriomycetaceae</taxon>
        <taxon>Smittium</taxon>
    </lineage>
</organism>